<gene>
    <name evidence="8" type="primary">LOC105055958</name>
</gene>
<dbReference type="Pfam" id="PF00319">
    <property type="entry name" value="SRF-TF"/>
    <property type="match status" value="1"/>
</dbReference>
<dbReference type="PROSITE" id="PS50066">
    <property type="entry name" value="MADS_BOX_2"/>
    <property type="match status" value="1"/>
</dbReference>
<dbReference type="InterPro" id="IPR036879">
    <property type="entry name" value="TF_MADSbox_sf"/>
</dbReference>
<sequence length="203" mass="22032">MATMPKKTMGRQKVKLKRIENEDALYVTFSKRKSSLFQKAAELATLCGSEIALVVFSPAGRPYSLGLPTVDKVFHRVLSSGPAQMGSGHSVVSHSAKQCSEITKHLEQEKSRKAILVERLQKEAPPRWEDGLHGLGWDDLLILAKEVEELKSKVDSRVCEILLQGASSSTANADAWPVGSSEGSYGVGPRGPLVSLGMGFNKQ</sequence>
<dbReference type="GO" id="GO:0046983">
    <property type="term" value="F:protein dimerization activity"/>
    <property type="evidence" value="ECO:0007669"/>
    <property type="project" value="InterPro"/>
</dbReference>
<dbReference type="PANTHER" id="PTHR11945">
    <property type="entry name" value="MADS BOX PROTEIN"/>
    <property type="match status" value="1"/>
</dbReference>
<proteinExistence type="predicted"/>
<dbReference type="SMART" id="SM00432">
    <property type="entry name" value="MADS"/>
    <property type="match status" value="1"/>
</dbReference>
<evidence type="ECO:0000256" key="4">
    <source>
        <dbReference type="ARBA" id="ARBA00023163"/>
    </source>
</evidence>
<organism evidence="7 8">
    <name type="scientific">Elaeis guineensis var. tenera</name>
    <name type="common">Oil palm</name>
    <dbReference type="NCBI Taxonomy" id="51953"/>
    <lineage>
        <taxon>Eukaryota</taxon>
        <taxon>Viridiplantae</taxon>
        <taxon>Streptophyta</taxon>
        <taxon>Embryophyta</taxon>
        <taxon>Tracheophyta</taxon>
        <taxon>Spermatophyta</taxon>
        <taxon>Magnoliopsida</taxon>
        <taxon>Liliopsida</taxon>
        <taxon>Arecaceae</taxon>
        <taxon>Arecoideae</taxon>
        <taxon>Cocoseae</taxon>
        <taxon>Elaeidinae</taxon>
        <taxon>Elaeis</taxon>
    </lineage>
</organism>
<dbReference type="PANTHER" id="PTHR11945:SF776">
    <property type="entry name" value="AGAMOUS-LIKE 50-RELATED"/>
    <property type="match status" value="1"/>
</dbReference>
<dbReference type="PRINTS" id="PR00404">
    <property type="entry name" value="MADSDOMAIN"/>
</dbReference>
<dbReference type="GO" id="GO:0000978">
    <property type="term" value="F:RNA polymerase II cis-regulatory region sequence-specific DNA binding"/>
    <property type="evidence" value="ECO:0007669"/>
    <property type="project" value="TreeGrafter"/>
</dbReference>
<dbReference type="SUPFAM" id="SSF55455">
    <property type="entry name" value="SRF-like"/>
    <property type="match status" value="1"/>
</dbReference>
<dbReference type="Proteomes" id="UP000504607">
    <property type="component" value="Chromosome 13"/>
</dbReference>
<name>A0A6I9S2X7_ELAGV</name>
<dbReference type="Gene3D" id="3.40.1810.10">
    <property type="entry name" value="Transcription factor, MADS-box"/>
    <property type="match status" value="1"/>
</dbReference>
<evidence type="ECO:0000313" key="7">
    <source>
        <dbReference type="Proteomes" id="UP000504607"/>
    </source>
</evidence>
<evidence type="ECO:0000256" key="3">
    <source>
        <dbReference type="ARBA" id="ARBA00023125"/>
    </source>
</evidence>
<dbReference type="InParanoid" id="A0A6I9S2X7"/>
<dbReference type="InterPro" id="IPR002100">
    <property type="entry name" value="TF_MADSbox"/>
</dbReference>
<dbReference type="FunFam" id="3.40.1810.10:FF:000006">
    <property type="entry name" value="Agamous-like MADS-box protein AGL62"/>
    <property type="match status" value="1"/>
</dbReference>
<keyword evidence="5" id="KW-0539">Nucleus</keyword>
<comment type="subcellular location">
    <subcellularLocation>
        <location evidence="1">Nucleus</location>
    </subcellularLocation>
</comment>
<keyword evidence="4" id="KW-0804">Transcription</keyword>
<dbReference type="GO" id="GO:0005634">
    <property type="term" value="C:nucleus"/>
    <property type="evidence" value="ECO:0007669"/>
    <property type="project" value="UniProtKB-SubCell"/>
</dbReference>
<accession>A0A6I9S2X7</accession>
<dbReference type="GO" id="GO:0000981">
    <property type="term" value="F:DNA-binding transcription factor activity, RNA polymerase II-specific"/>
    <property type="evidence" value="ECO:0007669"/>
    <property type="project" value="TreeGrafter"/>
</dbReference>
<protein>
    <submittedName>
        <fullName evidence="8">Agamous-like MADS-box protein AGL29</fullName>
    </submittedName>
</protein>
<evidence type="ECO:0000313" key="8">
    <source>
        <dbReference type="RefSeq" id="XP_010936302.1"/>
    </source>
</evidence>
<keyword evidence="2" id="KW-0805">Transcription regulation</keyword>
<dbReference type="AlphaFoldDB" id="A0A6I9S2X7"/>
<dbReference type="RefSeq" id="XP_010936302.1">
    <property type="nucleotide sequence ID" value="XM_010938000.1"/>
</dbReference>
<evidence type="ECO:0000256" key="1">
    <source>
        <dbReference type="ARBA" id="ARBA00004123"/>
    </source>
</evidence>
<feature type="domain" description="MADS-box" evidence="6">
    <location>
        <begin position="9"/>
        <end position="69"/>
    </location>
</feature>
<evidence type="ECO:0000259" key="6">
    <source>
        <dbReference type="PROSITE" id="PS50066"/>
    </source>
</evidence>
<reference evidence="8" key="1">
    <citation type="submission" date="2025-08" db="UniProtKB">
        <authorList>
            <consortium name="RefSeq"/>
        </authorList>
    </citation>
    <scope>IDENTIFICATION</scope>
</reference>
<dbReference type="OrthoDB" id="778914at2759"/>
<evidence type="ECO:0000256" key="5">
    <source>
        <dbReference type="ARBA" id="ARBA00023242"/>
    </source>
</evidence>
<keyword evidence="7" id="KW-1185">Reference proteome</keyword>
<keyword evidence="3" id="KW-0238">DNA-binding</keyword>
<evidence type="ECO:0000256" key="2">
    <source>
        <dbReference type="ARBA" id="ARBA00023015"/>
    </source>
</evidence>